<comment type="function">
    <text evidence="4">Lytic transglycosylase with a strong preference for naked glycan strands that lack stem peptides.</text>
</comment>
<dbReference type="PANTHER" id="PTHR34183">
    <property type="entry name" value="ENDOLYTIC PEPTIDOGLYCAN TRANSGLYCOSYLASE RLPA"/>
    <property type="match status" value="1"/>
</dbReference>
<evidence type="ECO:0000256" key="6">
    <source>
        <dbReference type="SAM" id="MobiDB-lite"/>
    </source>
</evidence>
<accession>A0ABT4LTS4</accession>
<gene>
    <name evidence="4" type="primary">rlpA</name>
    <name evidence="8" type="ORF">O4G74_06605</name>
</gene>
<dbReference type="CDD" id="cd22268">
    <property type="entry name" value="DPBB_RlpA-like"/>
    <property type="match status" value="1"/>
</dbReference>
<dbReference type="PANTHER" id="PTHR34183:SF8">
    <property type="entry name" value="ENDOLYTIC PEPTIDOGLYCAN TRANSGLYCOSYLASE RLPA-RELATED"/>
    <property type="match status" value="1"/>
</dbReference>
<evidence type="ECO:0000256" key="5">
    <source>
        <dbReference type="RuleBase" id="RU003495"/>
    </source>
</evidence>
<protein>
    <recommendedName>
        <fullName evidence="4">Endolytic peptidoglycan transglycosylase RlpA</fullName>
        <ecNumber evidence="4">4.2.2.-</ecNumber>
    </recommendedName>
</protein>
<evidence type="ECO:0000313" key="8">
    <source>
        <dbReference type="EMBL" id="MCZ4297725.1"/>
    </source>
</evidence>
<sequence precursor="true">MTSIPVSARLFTSAVALCMAALPSSSDTVDFDISQRSSALDLSAPLLNPASATTSFVAAKESGKASWYGRAFNGRPTASGEIFDAAQLTAAHPSLPLPSLVKVTNQSNGREIVVRVNDRGPFTGGRIIDLSRRAAETLGMLEQGVATVTLDYLGPAPAKQTVQYDAADQYAAHAETRSWPEPEGRGNQPTLYDDTLLGGVEPSLGVPDPGKSAPTPAQLGNSAPAPAPATPQTSAAPEQFASYQPRPNDLRPVQSSDLAAIPAPPPAAPIQAAAPMPANGPQLYVQVGSFTRINNAQDVSQRLASSFQTDIEAVRINDADYFRVFAGPFATREAGERARQNLKLLGLGEGFIVSR</sequence>
<dbReference type="NCBIfam" id="TIGR00413">
    <property type="entry name" value="rlpA"/>
    <property type="match status" value="1"/>
</dbReference>
<dbReference type="SUPFAM" id="SSF110997">
    <property type="entry name" value="Sporulation related repeat"/>
    <property type="match status" value="1"/>
</dbReference>
<evidence type="ECO:0000256" key="3">
    <source>
        <dbReference type="ARBA" id="ARBA00023316"/>
    </source>
</evidence>
<dbReference type="InterPro" id="IPR034718">
    <property type="entry name" value="RlpA"/>
</dbReference>
<keyword evidence="2 4" id="KW-0456">Lyase</keyword>
<feature type="chain" id="PRO_5044915309" description="Endolytic peptidoglycan transglycosylase RlpA" evidence="4">
    <location>
        <begin position="21"/>
        <end position="355"/>
    </location>
</feature>
<proteinExistence type="inferred from homology"/>
<dbReference type="PROSITE" id="PS51724">
    <property type="entry name" value="SPOR"/>
    <property type="match status" value="1"/>
</dbReference>
<keyword evidence="3 4" id="KW-0961">Cell wall biogenesis/degradation</keyword>
<dbReference type="InterPro" id="IPR036680">
    <property type="entry name" value="SPOR-like_sf"/>
</dbReference>
<dbReference type="InterPro" id="IPR009009">
    <property type="entry name" value="RlpA-like_DPBB"/>
</dbReference>
<dbReference type="EMBL" id="JAPWGW010000002">
    <property type="protein sequence ID" value="MCZ4297725.1"/>
    <property type="molecule type" value="Genomic_DNA"/>
</dbReference>
<dbReference type="Proteomes" id="UP001083770">
    <property type="component" value="Unassembled WGS sequence"/>
</dbReference>
<evidence type="ECO:0000256" key="4">
    <source>
        <dbReference type="HAMAP-Rule" id="MF_02071"/>
    </source>
</evidence>
<feature type="region of interest" description="Disordered" evidence="6">
    <location>
        <begin position="173"/>
        <end position="274"/>
    </location>
</feature>
<evidence type="ECO:0000313" key="9">
    <source>
        <dbReference type="Proteomes" id="UP001083770"/>
    </source>
</evidence>
<organism evidence="8 9">
    <name type="scientific">Henriciella marina</name>
    <dbReference type="NCBI Taxonomy" id="453851"/>
    <lineage>
        <taxon>Bacteria</taxon>
        <taxon>Pseudomonadati</taxon>
        <taxon>Pseudomonadota</taxon>
        <taxon>Alphaproteobacteria</taxon>
        <taxon>Hyphomonadales</taxon>
        <taxon>Hyphomonadaceae</taxon>
        <taxon>Henriciella</taxon>
    </lineage>
</organism>
<keyword evidence="1 4" id="KW-0732">Signal</keyword>
<feature type="signal peptide" evidence="4">
    <location>
        <begin position="1"/>
        <end position="20"/>
    </location>
</feature>
<dbReference type="Pfam" id="PF03330">
    <property type="entry name" value="DPBB_1"/>
    <property type="match status" value="1"/>
</dbReference>
<reference evidence="8" key="1">
    <citation type="submission" date="2022-12" db="EMBL/GenBank/DDBJ databases">
        <title>Bacterial isolates from different developmental stages of Nematostella vectensis.</title>
        <authorList>
            <person name="Fraune S."/>
        </authorList>
    </citation>
    <scope>NUCLEOTIDE SEQUENCE</scope>
    <source>
        <strain evidence="8">G21632-S1</strain>
    </source>
</reference>
<dbReference type="InterPro" id="IPR012997">
    <property type="entry name" value="RplA"/>
</dbReference>
<dbReference type="Gene3D" id="3.30.70.1070">
    <property type="entry name" value="Sporulation related repeat"/>
    <property type="match status" value="1"/>
</dbReference>
<comment type="similarity">
    <text evidence="4 5">Belongs to the RlpA family.</text>
</comment>
<feature type="compositionally biased region" description="Basic and acidic residues" evidence="6">
    <location>
        <begin position="174"/>
        <end position="184"/>
    </location>
</feature>
<feature type="domain" description="SPOR" evidence="7">
    <location>
        <begin position="277"/>
        <end position="355"/>
    </location>
</feature>
<evidence type="ECO:0000256" key="2">
    <source>
        <dbReference type="ARBA" id="ARBA00023239"/>
    </source>
</evidence>
<name>A0ABT4LTS4_9PROT</name>
<dbReference type="Gene3D" id="2.40.40.10">
    <property type="entry name" value="RlpA-like domain"/>
    <property type="match status" value="1"/>
</dbReference>
<evidence type="ECO:0000259" key="7">
    <source>
        <dbReference type="PROSITE" id="PS51724"/>
    </source>
</evidence>
<dbReference type="InterPro" id="IPR007730">
    <property type="entry name" value="SPOR-like_dom"/>
</dbReference>
<dbReference type="InterPro" id="IPR036908">
    <property type="entry name" value="RlpA-like_sf"/>
</dbReference>
<dbReference type="Pfam" id="PF05036">
    <property type="entry name" value="SPOR"/>
    <property type="match status" value="1"/>
</dbReference>
<evidence type="ECO:0000256" key="1">
    <source>
        <dbReference type="ARBA" id="ARBA00022729"/>
    </source>
</evidence>
<dbReference type="EC" id="4.2.2.-" evidence="4"/>
<comment type="caution">
    <text evidence="8">The sequence shown here is derived from an EMBL/GenBank/DDBJ whole genome shotgun (WGS) entry which is preliminary data.</text>
</comment>
<dbReference type="HAMAP" id="MF_02071">
    <property type="entry name" value="RlpA"/>
    <property type="match status" value="1"/>
</dbReference>
<dbReference type="SUPFAM" id="SSF50685">
    <property type="entry name" value="Barwin-like endoglucanases"/>
    <property type="match status" value="1"/>
</dbReference>
<keyword evidence="9" id="KW-1185">Reference proteome</keyword>